<evidence type="ECO:0000256" key="11">
    <source>
        <dbReference type="ARBA" id="ARBA00023065"/>
    </source>
</evidence>
<evidence type="ECO:0000256" key="16">
    <source>
        <dbReference type="SAM" id="SignalP"/>
    </source>
</evidence>
<dbReference type="GO" id="GO:0005789">
    <property type="term" value="C:endoplasmic reticulum membrane"/>
    <property type="evidence" value="ECO:0007669"/>
    <property type="project" value="UniProtKB-SubCell"/>
</dbReference>
<feature type="region of interest" description="Disordered" evidence="14">
    <location>
        <begin position="193"/>
        <end position="256"/>
    </location>
</feature>
<comment type="subcellular location">
    <subcellularLocation>
        <location evidence="1">Endoplasmic reticulum membrane</location>
        <topology evidence="1">Single-pass type I membrane protein</topology>
    </subcellularLocation>
</comment>
<evidence type="ECO:0000313" key="18">
    <source>
        <dbReference type="Proteomes" id="UP001056384"/>
    </source>
</evidence>
<reference evidence="17" key="1">
    <citation type="submission" date="2022-06" db="EMBL/GenBank/DDBJ databases">
        <title>Complete genome sequences of two strains of the flax pathogen Septoria linicola.</title>
        <authorList>
            <person name="Lapalu N."/>
            <person name="Simon A."/>
            <person name="Demenou B."/>
            <person name="Paumier D."/>
            <person name="Guillot M.-P."/>
            <person name="Gout L."/>
            <person name="Valade R."/>
        </authorList>
    </citation>
    <scope>NUCLEOTIDE SEQUENCE</scope>
    <source>
        <strain evidence="17">SE15195</strain>
    </source>
</reference>
<dbReference type="GO" id="GO:2001256">
    <property type="term" value="P:regulation of store-operated calcium entry"/>
    <property type="evidence" value="ECO:0007669"/>
    <property type="project" value="InterPro"/>
</dbReference>
<evidence type="ECO:0000256" key="8">
    <source>
        <dbReference type="ARBA" id="ARBA00022824"/>
    </source>
</evidence>
<evidence type="ECO:0000256" key="2">
    <source>
        <dbReference type="ARBA" id="ARBA00006833"/>
    </source>
</evidence>
<proteinExistence type="inferred from homology"/>
<feature type="signal peptide" evidence="16">
    <location>
        <begin position="1"/>
        <end position="20"/>
    </location>
</feature>
<evidence type="ECO:0000256" key="10">
    <source>
        <dbReference type="ARBA" id="ARBA00022989"/>
    </source>
</evidence>
<feature type="region of interest" description="Disordered" evidence="14">
    <location>
        <begin position="280"/>
        <end position="347"/>
    </location>
</feature>
<dbReference type="Pfam" id="PF06682">
    <property type="entry name" value="SARAF"/>
    <property type="match status" value="1"/>
</dbReference>
<keyword evidence="7 16" id="KW-0732">Signal</keyword>
<evidence type="ECO:0000256" key="4">
    <source>
        <dbReference type="ARBA" id="ARBA00022448"/>
    </source>
</evidence>
<accession>A0A9Q9EHR4</accession>
<evidence type="ECO:0000256" key="5">
    <source>
        <dbReference type="ARBA" id="ARBA00022568"/>
    </source>
</evidence>
<gene>
    <name evidence="17" type="ORF">Slin15195_G045590</name>
</gene>
<evidence type="ECO:0000256" key="13">
    <source>
        <dbReference type="ARBA" id="ARBA00031116"/>
    </source>
</evidence>
<feature type="compositionally biased region" description="Polar residues" evidence="14">
    <location>
        <begin position="237"/>
        <end position="248"/>
    </location>
</feature>
<dbReference type="EMBL" id="CP099420">
    <property type="protein sequence ID" value="USW51240.1"/>
    <property type="molecule type" value="Genomic_DNA"/>
</dbReference>
<feature type="compositionally biased region" description="Gly residues" evidence="14">
    <location>
        <begin position="205"/>
        <end position="215"/>
    </location>
</feature>
<evidence type="ECO:0000256" key="14">
    <source>
        <dbReference type="SAM" id="MobiDB-lite"/>
    </source>
</evidence>
<keyword evidence="9" id="KW-0106">Calcium</keyword>
<name>A0A9Q9EHR4_9PEZI</name>
<keyword evidence="18" id="KW-1185">Reference proteome</keyword>
<keyword evidence="10 15" id="KW-1133">Transmembrane helix</keyword>
<dbReference type="PANTHER" id="PTHR15929">
    <property type="entry name" value="STORE-OPERATED CALCIUM ENTRY-ASSOCIATED REGULATORY FACTOR"/>
    <property type="match status" value="1"/>
</dbReference>
<evidence type="ECO:0000256" key="3">
    <source>
        <dbReference type="ARBA" id="ARBA00016584"/>
    </source>
</evidence>
<sequence>MRLAGLILTVLSIYTSSALGRSWSKNKDAVLLSTVKALTLRDGATTTHRRVSALPQLTCVGGNAKGLYTVDRMRCTNSGHEYDVEDIQWTCKADLPKEFKLGGTDVICEGYDSPEDPYVLKGSCAVQYRLILTKAGEERYGVPKSNWFGGSERVKPVDQGDRSESGDTIATYIFWLFFLGVLGVIIWSVWTGGGNQNGGRRRPGPRGGGGAGYGGFDDDNNDPPPPYTPRAPRPKSTRSAPTSSTSDGGNAWRPGFWSGTAAGAAGAYAANQWANRNNRTQYQQPQAGPSNWFRGGARRQQYGAPQPEPSGWFGGGGGGGSSYGAGPSSSSSSSRYESSGFGGTTRR</sequence>
<evidence type="ECO:0000313" key="17">
    <source>
        <dbReference type="EMBL" id="USW51240.1"/>
    </source>
</evidence>
<feature type="chain" id="PRO_5040240261" description="Store-operated calcium entry-associated regulatory factor" evidence="16">
    <location>
        <begin position="21"/>
        <end position="347"/>
    </location>
</feature>
<evidence type="ECO:0000256" key="6">
    <source>
        <dbReference type="ARBA" id="ARBA00022692"/>
    </source>
</evidence>
<keyword evidence="11" id="KW-0406">Ion transport</keyword>
<evidence type="ECO:0000256" key="9">
    <source>
        <dbReference type="ARBA" id="ARBA00022837"/>
    </source>
</evidence>
<keyword evidence="4" id="KW-0813">Transport</keyword>
<organism evidence="17 18">
    <name type="scientific">Septoria linicola</name>
    <dbReference type="NCBI Taxonomy" id="215465"/>
    <lineage>
        <taxon>Eukaryota</taxon>
        <taxon>Fungi</taxon>
        <taxon>Dikarya</taxon>
        <taxon>Ascomycota</taxon>
        <taxon>Pezizomycotina</taxon>
        <taxon>Dothideomycetes</taxon>
        <taxon>Dothideomycetidae</taxon>
        <taxon>Mycosphaerellales</taxon>
        <taxon>Mycosphaerellaceae</taxon>
        <taxon>Septoria</taxon>
    </lineage>
</organism>
<feature type="transmembrane region" description="Helical" evidence="15">
    <location>
        <begin position="172"/>
        <end position="192"/>
    </location>
</feature>
<dbReference type="AlphaFoldDB" id="A0A9Q9EHR4"/>
<feature type="compositionally biased region" description="Pro residues" evidence="14">
    <location>
        <begin position="222"/>
        <end position="231"/>
    </location>
</feature>
<keyword evidence="5" id="KW-0109">Calcium transport</keyword>
<dbReference type="InterPro" id="IPR009567">
    <property type="entry name" value="SARAF"/>
</dbReference>
<protein>
    <recommendedName>
        <fullName evidence="3">Store-operated calcium entry-associated regulatory factor</fullName>
    </recommendedName>
    <alternativeName>
        <fullName evidence="13">Transmembrane protein 66</fullName>
    </alternativeName>
</protein>
<dbReference type="GO" id="GO:0006816">
    <property type="term" value="P:calcium ion transport"/>
    <property type="evidence" value="ECO:0007669"/>
    <property type="project" value="UniProtKB-KW"/>
</dbReference>
<feature type="compositionally biased region" description="Polar residues" evidence="14">
    <location>
        <begin position="280"/>
        <end position="289"/>
    </location>
</feature>
<feature type="compositionally biased region" description="Gly residues" evidence="14">
    <location>
        <begin position="312"/>
        <end position="323"/>
    </location>
</feature>
<keyword evidence="8" id="KW-0256">Endoplasmic reticulum</keyword>
<keyword evidence="6 15" id="KW-0812">Transmembrane</keyword>
<evidence type="ECO:0000256" key="1">
    <source>
        <dbReference type="ARBA" id="ARBA00004115"/>
    </source>
</evidence>
<evidence type="ECO:0000256" key="7">
    <source>
        <dbReference type="ARBA" id="ARBA00022729"/>
    </source>
</evidence>
<comment type="similarity">
    <text evidence="2">Belongs to the SARAF family.</text>
</comment>
<evidence type="ECO:0000256" key="12">
    <source>
        <dbReference type="ARBA" id="ARBA00023136"/>
    </source>
</evidence>
<feature type="compositionally biased region" description="Low complexity" evidence="14">
    <location>
        <begin position="324"/>
        <end position="339"/>
    </location>
</feature>
<dbReference type="OrthoDB" id="20303at2759"/>
<evidence type="ECO:0000256" key="15">
    <source>
        <dbReference type="SAM" id="Phobius"/>
    </source>
</evidence>
<dbReference type="Proteomes" id="UP001056384">
    <property type="component" value="Chromosome 3"/>
</dbReference>
<dbReference type="PANTHER" id="PTHR15929:SF0">
    <property type="entry name" value="STORE-OPERATED CALCIUM ENTRY-ASSOCIATED REGULATORY FACTOR"/>
    <property type="match status" value="1"/>
</dbReference>
<keyword evidence="12 15" id="KW-0472">Membrane</keyword>